<gene>
    <name evidence="2" type="primary">LOC112273613</name>
</gene>
<dbReference type="EnsemblPlants" id="Pp3c20_9730V3.4">
    <property type="protein sequence ID" value="PAC:32946072.CDS.1"/>
    <property type="gene ID" value="Pp3c20_9730"/>
</dbReference>
<evidence type="ECO:0000313" key="3">
    <source>
        <dbReference type="Proteomes" id="UP000006727"/>
    </source>
</evidence>
<feature type="transmembrane region" description="Helical" evidence="1">
    <location>
        <begin position="36"/>
        <end position="55"/>
    </location>
</feature>
<reference evidence="2" key="3">
    <citation type="submission" date="2020-12" db="UniProtKB">
        <authorList>
            <consortium name="EnsemblPlants"/>
        </authorList>
    </citation>
    <scope>IDENTIFICATION</scope>
</reference>
<dbReference type="Proteomes" id="UP000006727">
    <property type="component" value="Chromosome 20"/>
</dbReference>
<name>A0A7I3ZEP1_PHYPA</name>
<reference evidence="2 3" key="2">
    <citation type="journal article" date="2018" name="Plant J.">
        <title>The Physcomitrella patens chromosome-scale assembly reveals moss genome structure and evolution.</title>
        <authorList>
            <person name="Lang D."/>
            <person name="Ullrich K.K."/>
            <person name="Murat F."/>
            <person name="Fuchs J."/>
            <person name="Jenkins J."/>
            <person name="Haas F.B."/>
            <person name="Piednoel M."/>
            <person name="Gundlach H."/>
            <person name="Van Bel M."/>
            <person name="Meyberg R."/>
            <person name="Vives C."/>
            <person name="Morata J."/>
            <person name="Symeonidi A."/>
            <person name="Hiss M."/>
            <person name="Muchero W."/>
            <person name="Kamisugi Y."/>
            <person name="Saleh O."/>
            <person name="Blanc G."/>
            <person name="Decker E.L."/>
            <person name="van Gessel N."/>
            <person name="Grimwood J."/>
            <person name="Hayes R.D."/>
            <person name="Graham S.W."/>
            <person name="Gunter L.E."/>
            <person name="McDaniel S.F."/>
            <person name="Hoernstein S.N.W."/>
            <person name="Larsson A."/>
            <person name="Li F.W."/>
            <person name="Perroud P.F."/>
            <person name="Phillips J."/>
            <person name="Ranjan P."/>
            <person name="Rokshar D.S."/>
            <person name="Rothfels C.J."/>
            <person name="Schneider L."/>
            <person name="Shu S."/>
            <person name="Stevenson D.W."/>
            <person name="Thummler F."/>
            <person name="Tillich M."/>
            <person name="Villarreal Aguilar J.C."/>
            <person name="Widiez T."/>
            <person name="Wong G.K."/>
            <person name="Wymore A."/>
            <person name="Zhang Y."/>
            <person name="Zimmer A.D."/>
            <person name="Quatrano R.S."/>
            <person name="Mayer K.F.X."/>
            <person name="Goodstein D."/>
            <person name="Casacuberta J.M."/>
            <person name="Vandepoele K."/>
            <person name="Reski R."/>
            <person name="Cuming A.C."/>
            <person name="Tuskan G.A."/>
            <person name="Maumus F."/>
            <person name="Salse J."/>
            <person name="Schmutz J."/>
            <person name="Rensing S.A."/>
        </authorList>
    </citation>
    <scope>NUCLEOTIDE SEQUENCE [LARGE SCALE GENOMIC DNA]</scope>
    <source>
        <strain evidence="2 3">cv. Gransden 2004</strain>
    </source>
</reference>
<accession>A0A7I3ZEP1</accession>
<evidence type="ECO:0000256" key="1">
    <source>
        <dbReference type="SAM" id="Phobius"/>
    </source>
</evidence>
<dbReference type="EMBL" id="ABEU02000020">
    <property type="status" value="NOT_ANNOTATED_CDS"/>
    <property type="molecule type" value="Genomic_DNA"/>
</dbReference>
<keyword evidence="3" id="KW-1185">Reference proteome</keyword>
<keyword evidence="1" id="KW-1133">Transmembrane helix</keyword>
<sequence>MNDSDVLPFLHVELVVGYQAHEVKIFKSAQSESSSLWYITAIWIQIWCHTLRIVLRSAGRVRHYDEAATTITLHLQNK</sequence>
<keyword evidence="1" id="KW-0472">Membrane</keyword>
<keyword evidence="1" id="KW-0812">Transmembrane</keyword>
<protein>
    <submittedName>
        <fullName evidence="2">Uncharacterized protein</fullName>
    </submittedName>
</protein>
<proteinExistence type="predicted"/>
<dbReference type="Gramene" id="Pp3c20_9730V3.4">
    <property type="protein sequence ID" value="PAC:32946072.CDS.1"/>
    <property type="gene ID" value="Pp3c20_9730"/>
</dbReference>
<dbReference type="AlphaFoldDB" id="A0A7I3ZEP1"/>
<organism evidence="2 3">
    <name type="scientific">Physcomitrium patens</name>
    <name type="common">Spreading-leaved earth moss</name>
    <name type="synonym">Physcomitrella patens</name>
    <dbReference type="NCBI Taxonomy" id="3218"/>
    <lineage>
        <taxon>Eukaryota</taxon>
        <taxon>Viridiplantae</taxon>
        <taxon>Streptophyta</taxon>
        <taxon>Embryophyta</taxon>
        <taxon>Bryophyta</taxon>
        <taxon>Bryophytina</taxon>
        <taxon>Bryopsida</taxon>
        <taxon>Funariidae</taxon>
        <taxon>Funariales</taxon>
        <taxon>Funariaceae</taxon>
        <taxon>Physcomitrium</taxon>
    </lineage>
</organism>
<reference evidence="2 3" key="1">
    <citation type="journal article" date="2008" name="Science">
        <title>The Physcomitrella genome reveals evolutionary insights into the conquest of land by plants.</title>
        <authorList>
            <person name="Rensing S."/>
            <person name="Lang D."/>
            <person name="Zimmer A."/>
            <person name="Terry A."/>
            <person name="Salamov A."/>
            <person name="Shapiro H."/>
            <person name="Nishiyama T."/>
            <person name="Perroud P.-F."/>
            <person name="Lindquist E."/>
            <person name="Kamisugi Y."/>
            <person name="Tanahashi T."/>
            <person name="Sakakibara K."/>
            <person name="Fujita T."/>
            <person name="Oishi K."/>
            <person name="Shin-I T."/>
            <person name="Kuroki Y."/>
            <person name="Toyoda A."/>
            <person name="Suzuki Y."/>
            <person name="Hashimoto A."/>
            <person name="Yamaguchi K."/>
            <person name="Sugano A."/>
            <person name="Kohara Y."/>
            <person name="Fujiyama A."/>
            <person name="Anterola A."/>
            <person name="Aoki S."/>
            <person name="Ashton N."/>
            <person name="Barbazuk W.B."/>
            <person name="Barker E."/>
            <person name="Bennetzen J."/>
            <person name="Bezanilla M."/>
            <person name="Blankenship R."/>
            <person name="Cho S.H."/>
            <person name="Dutcher S."/>
            <person name="Estelle M."/>
            <person name="Fawcett J.A."/>
            <person name="Gundlach H."/>
            <person name="Hanada K."/>
            <person name="Heyl A."/>
            <person name="Hicks K.A."/>
            <person name="Hugh J."/>
            <person name="Lohr M."/>
            <person name="Mayer K."/>
            <person name="Melkozernov A."/>
            <person name="Murata T."/>
            <person name="Nelson D."/>
            <person name="Pils B."/>
            <person name="Prigge M."/>
            <person name="Reiss B."/>
            <person name="Renner T."/>
            <person name="Rombauts S."/>
            <person name="Rushton P."/>
            <person name="Sanderfoot A."/>
            <person name="Schween G."/>
            <person name="Shiu S.-H."/>
            <person name="Stueber K."/>
            <person name="Theodoulou F.L."/>
            <person name="Tu H."/>
            <person name="Van de Peer Y."/>
            <person name="Verrier P.J."/>
            <person name="Waters E."/>
            <person name="Wood A."/>
            <person name="Yang L."/>
            <person name="Cove D."/>
            <person name="Cuming A."/>
            <person name="Hasebe M."/>
            <person name="Lucas S."/>
            <person name="Mishler D.B."/>
            <person name="Reski R."/>
            <person name="Grigoriev I."/>
            <person name="Quatrano R.S."/>
            <person name="Boore J.L."/>
        </authorList>
    </citation>
    <scope>NUCLEOTIDE SEQUENCE [LARGE SCALE GENOMIC DNA]</scope>
    <source>
        <strain evidence="2 3">cv. Gransden 2004</strain>
    </source>
</reference>
<evidence type="ECO:0000313" key="2">
    <source>
        <dbReference type="EnsemblPlants" id="PAC:32946072.CDS.1"/>
    </source>
</evidence>